<accession>A0A7X2LT68</accession>
<dbReference type="InterPro" id="IPR011009">
    <property type="entry name" value="Kinase-like_dom_sf"/>
</dbReference>
<dbReference type="PANTHER" id="PTHR43289">
    <property type="entry name" value="MITOGEN-ACTIVATED PROTEIN KINASE KINASE KINASE 20-RELATED"/>
    <property type="match status" value="1"/>
</dbReference>
<proteinExistence type="predicted"/>
<evidence type="ECO:0000313" key="7">
    <source>
        <dbReference type="Proteomes" id="UP000446768"/>
    </source>
</evidence>
<evidence type="ECO:0000256" key="1">
    <source>
        <dbReference type="ARBA" id="ARBA00022679"/>
    </source>
</evidence>
<dbReference type="InterPro" id="IPR000719">
    <property type="entry name" value="Prot_kinase_dom"/>
</dbReference>
<dbReference type="GO" id="GO:0005524">
    <property type="term" value="F:ATP binding"/>
    <property type="evidence" value="ECO:0007669"/>
    <property type="project" value="UniProtKB-KW"/>
</dbReference>
<dbReference type="PANTHER" id="PTHR43289:SF6">
    <property type="entry name" value="SERINE_THREONINE-PROTEIN KINASE NEKL-3"/>
    <property type="match status" value="1"/>
</dbReference>
<protein>
    <submittedName>
        <fullName evidence="6">Protein kinase</fullName>
    </submittedName>
</protein>
<keyword evidence="1" id="KW-0808">Transferase</keyword>
<evidence type="ECO:0000256" key="4">
    <source>
        <dbReference type="ARBA" id="ARBA00022840"/>
    </source>
</evidence>
<comment type="caution">
    <text evidence="6">The sequence shown here is derived from an EMBL/GenBank/DDBJ whole genome shotgun (WGS) entry which is preliminary data.</text>
</comment>
<feature type="domain" description="Protein kinase" evidence="5">
    <location>
        <begin position="1"/>
        <end position="254"/>
    </location>
</feature>
<organism evidence="6 7">
    <name type="scientific">Pseudoduganella rivuli</name>
    <dbReference type="NCBI Taxonomy" id="2666085"/>
    <lineage>
        <taxon>Bacteria</taxon>
        <taxon>Pseudomonadati</taxon>
        <taxon>Pseudomonadota</taxon>
        <taxon>Betaproteobacteria</taxon>
        <taxon>Burkholderiales</taxon>
        <taxon>Oxalobacteraceae</taxon>
        <taxon>Telluria group</taxon>
        <taxon>Pseudoduganella</taxon>
    </lineage>
</organism>
<evidence type="ECO:0000256" key="3">
    <source>
        <dbReference type="ARBA" id="ARBA00022777"/>
    </source>
</evidence>
<keyword evidence="4" id="KW-0067">ATP-binding</keyword>
<gene>
    <name evidence="6" type="ORF">GJ700_07255</name>
</gene>
<name>A0A7X2LT68_9BURK</name>
<keyword evidence="2" id="KW-0547">Nucleotide-binding</keyword>
<evidence type="ECO:0000313" key="6">
    <source>
        <dbReference type="EMBL" id="MRV71519.1"/>
    </source>
</evidence>
<dbReference type="PROSITE" id="PS50011">
    <property type="entry name" value="PROTEIN_KINASE_DOM"/>
    <property type="match status" value="1"/>
</dbReference>
<dbReference type="EMBL" id="WKJJ01000004">
    <property type="protein sequence ID" value="MRV71519.1"/>
    <property type="molecule type" value="Genomic_DNA"/>
</dbReference>
<dbReference type="CDD" id="cd14014">
    <property type="entry name" value="STKc_PknB_like"/>
    <property type="match status" value="1"/>
</dbReference>
<evidence type="ECO:0000259" key="5">
    <source>
        <dbReference type="PROSITE" id="PS50011"/>
    </source>
</evidence>
<dbReference type="Pfam" id="PF00069">
    <property type="entry name" value="Pkinase"/>
    <property type="match status" value="1"/>
</dbReference>
<dbReference type="Proteomes" id="UP000446768">
    <property type="component" value="Unassembled WGS sequence"/>
</dbReference>
<dbReference type="InterPro" id="IPR008271">
    <property type="entry name" value="Ser/Thr_kinase_AS"/>
</dbReference>
<keyword evidence="3 6" id="KW-0418">Kinase</keyword>
<dbReference type="PROSITE" id="PS00108">
    <property type="entry name" value="PROTEIN_KINASE_ST"/>
    <property type="match status" value="1"/>
</dbReference>
<dbReference type="GO" id="GO:0004674">
    <property type="term" value="F:protein serine/threonine kinase activity"/>
    <property type="evidence" value="ECO:0007669"/>
    <property type="project" value="TreeGrafter"/>
</dbReference>
<dbReference type="SMART" id="SM00220">
    <property type="entry name" value="S_TKc"/>
    <property type="match status" value="1"/>
</dbReference>
<dbReference type="AlphaFoldDB" id="A0A7X2LT68"/>
<keyword evidence="7" id="KW-1185">Reference proteome</keyword>
<sequence>MQTCGVYTVQSALGNGAWLALGPDGVPVALKTAPPDAGARWLAGAELAAGLPPHPHIVPVAAHGLCDGVAYVATPYVQGQTLAARLGTGTVAPAQALVWAMELLDALAHVHANGIVHRDVKPSNLMVDQHGRLLLVDFGLACRPGAMPAHGTPGYMAPEQMRGKVDARSDLYAAGVVLYRMLAGRLPFAGTAFEAMQQALRGLAPPLPPALPWLAPPARAALDRVLAQALSADPAARFGSAAAMRAVLHNSSLF</sequence>
<dbReference type="Gene3D" id="1.10.510.10">
    <property type="entry name" value="Transferase(Phosphotransferase) domain 1"/>
    <property type="match status" value="1"/>
</dbReference>
<reference evidence="6 7" key="1">
    <citation type="submission" date="2019-11" db="EMBL/GenBank/DDBJ databases">
        <title>Novel species isolated from a subtropical stream in China.</title>
        <authorList>
            <person name="Lu H."/>
        </authorList>
    </citation>
    <scope>NUCLEOTIDE SEQUENCE [LARGE SCALE GENOMIC DNA]</scope>
    <source>
        <strain evidence="6 7">FT92W</strain>
    </source>
</reference>
<evidence type="ECO:0000256" key="2">
    <source>
        <dbReference type="ARBA" id="ARBA00022741"/>
    </source>
</evidence>
<dbReference type="SUPFAM" id="SSF56112">
    <property type="entry name" value="Protein kinase-like (PK-like)"/>
    <property type="match status" value="1"/>
</dbReference>